<dbReference type="InterPro" id="IPR050490">
    <property type="entry name" value="Bact_solute-bd_prot1"/>
</dbReference>
<keyword evidence="4" id="KW-0564">Palmitate</keyword>
<name>A0ABS3IBF3_9MICO</name>
<keyword evidence="2 6" id="KW-0732">Signal</keyword>
<dbReference type="Gene3D" id="3.40.190.10">
    <property type="entry name" value="Periplasmic binding protein-like II"/>
    <property type="match status" value="1"/>
</dbReference>
<feature type="chain" id="PRO_5046346275" evidence="6">
    <location>
        <begin position="23"/>
        <end position="434"/>
    </location>
</feature>
<dbReference type="Proteomes" id="UP000664617">
    <property type="component" value="Unassembled WGS sequence"/>
</dbReference>
<evidence type="ECO:0000256" key="3">
    <source>
        <dbReference type="ARBA" id="ARBA00023136"/>
    </source>
</evidence>
<organism evidence="7 8">
    <name type="scientific">Myceligenerans salitolerans</name>
    <dbReference type="NCBI Taxonomy" id="1230528"/>
    <lineage>
        <taxon>Bacteria</taxon>
        <taxon>Bacillati</taxon>
        <taxon>Actinomycetota</taxon>
        <taxon>Actinomycetes</taxon>
        <taxon>Micrococcales</taxon>
        <taxon>Promicromonosporaceae</taxon>
        <taxon>Myceligenerans</taxon>
    </lineage>
</organism>
<comment type="caution">
    <text evidence="7">The sequence shown here is derived from an EMBL/GenBank/DDBJ whole genome shotgun (WGS) entry which is preliminary data.</text>
</comment>
<gene>
    <name evidence="7" type="ORF">J0911_15105</name>
</gene>
<dbReference type="SUPFAM" id="SSF53850">
    <property type="entry name" value="Periplasmic binding protein-like II"/>
    <property type="match status" value="1"/>
</dbReference>
<sequence>MRSSIRSALGLAAVAVVVAPTAACGSGDDAASSPRPTAATGEVVFWSSLSNMDLVAQAFNDSQDDIDVVHETVPSGADGYAKLSTAIGAGNAPDVATIEYFALPEFVTSDRLTPLDDYVAEETLNQFNEVSTSLVQLGGNTWALPYDAPPMMVWYRQDLLDAAGVDVPTTWEEFEKAGQAVHDATGSYLASFNANESSWFAGLAWQNGSQWFDAGEDSWTVGIDDDASQEVAALWQRMLDAGTVKAVPSFTDEWTADMVEGRAAGVIGASWSANSIYSRVKDAGQEGKWIAAELPSWGGDIAPLYGGSTYAVPRTSDNPAAAAKFIEFLTTDPRAIEARGDSGSAYLAAFGLTEVAQEAYTTSDFFGNDIWAVFEDAADGTSNDWQWGPNFGITTSAMQEVLTDVGAGEELTDDLSSVQERTVDGLERSGLSIE</sequence>
<keyword evidence="8" id="KW-1185">Reference proteome</keyword>
<evidence type="ECO:0000256" key="4">
    <source>
        <dbReference type="ARBA" id="ARBA00023139"/>
    </source>
</evidence>
<evidence type="ECO:0000313" key="8">
    <source>
        <dbReference type="Proteomes" id="UP000664617"/>
    </source>
</evidence>
<keyword evidence="3" id="KW-0472">Membrane</keyword>
<proteinExistence type="predicted"/>
<protein>
    <submittedName>
        <fullName evidence="7">Sugar ABC transporter substrate-binding protein</fullName>
    </submittedName>
</protein>
<keyword evidence="1" id="KW-1003">Cell membrane</keyword>
<dbReference type="EMBL" id="JAFMPK010000047">
    <property type="protein sequence ID" value="MBO0610360.1"/>
    <property type="molecule type" value="Genomic_DNA"/>
</dbReference>
<evidence type="ECO:0000256" key="2">
    <source>
        <dbReference type="ARBA" id="ARBA00022729"/>
    </source>
</evidence>
<reference evidence="8" key="2">
    <citation type="submission" date="2023-07" db="EMBL/GenBank/DDBJ databases">
        <title>Myceligenerans salitolerans sp. nov., a halotolerant actinomycete isolated from a salt lake in Xinjiang, China.</title>
        <authorList>
            <person name="Guan T."/>
        </authorList>
    </citation>
    <scope>NUCLEOTIDE SEQUENCE [LARGE SCALE GENOMIC DNA]</scope>
    <source>
        <strain evidence="8">XHU 5031</strain>
    </source>
</reference>
<evidence type="ECO:0000256" key="1">
    <source>
        <dbReference type="ARBA" id="ARBA00022475"/>
    </source>
</evidence>
<accession>A0ABS3IBF3</accession>
<dbReference type="PANTHER" id="PTHR43649:SF33">
    <property type="entry name" value="POLYGALACTURONAN_RHAMNOGALACTURONAN-BINDING PROTEIN YTCQ"/>
    <property type="match status" value="1"/>
</dbReference>
<evidence type="ECO:0000313" key="7">
    <source>
        <dbReference type="EMBL" id="MBO0610360.1"/>
    </source>
</evidence>
<dbReference type="InterPro" id="IPR006059">
    <property type="entry name" value="SBP"/>
</dbReference>
<dbReference type="CDD" id="cd13585">
    <property type="entry name" value="PBP2_TMBP_like"/>
    <property type="match status" value="1"/>
</dbReference>
<reference evidence="7 8" key="1">
    <citation type="submission" date="2021-03" db="EMBL/GenBank/DDBJ databases">
        <authorList>
            <person name="Xin L."/>
        </authorList>
    </citation>
    <scope>NUCLEOTIDE SEQUENCE [LARGE SCALE GENOMIC DNA]</scope>
    <source>
        <strain evidence="7 8">XHU 5031</strain>
    </source>
</reference>
<evidence type="ECO:0000256" key="6">
    <source>
        <dbReference type="SAM" id="SignalP"/>
    </source>
</evidence>
<feature type="signal peptide" evidence="6">
    <location>
        <begin position="1"/>
        <end position="22"/>
    </location>
</feature>
<dbReference type="Pfam" id="PF01547">
    <property type="entry name" value="SBP_bac_1"/>
    <property type="match status" value="1"/>
</dbReference>
<keyword evidence="5" id="KW-0449">Lipoprotein</keyword>
<dbReference type="PANTHER" id="PTHR43649">
    <property type="entry name" value="ARABINOSE-BINDING PROTEIN-RELATED"/>
    <property type="match status" value="1"/>
</dbReference>
<evidence type="ECO:0000256" key="5">
    <source>
        <dbReference type="ARBA" id="ARBA00023288"/>
    </source>
</evidence>